<keyword evidence="3" id="KW-1185">Reference proteome</keyword>
<keyword evidence="1" id="KW-0472">Membrane</keyword>
<accession>R0FS52</accession>
<evidence type="ECO:0000256" key="1">
    <source>
        <dbReference type="SAM" id="Phobius"/>
    </source>
</evidence>
<dbReference type="Pfam" id="PF03140">
    <property type="entry name" value="DUF247"/>
    <property type="match status" value="1"/>
</dbReference>
<name>R0FS52_9BRAS</name>
<dbReference type="EMBL" id="KB870809">
    <property type="protein sequence ID" value="EOA25216.1"/>
    <property type="molecule type" value="Genomic_DNA"/>
</dbReference>
<keyword evidence="1" id="KW-0812">Transmembrane</keyword>
<dbReference type="KEGG" id="crb:17885815"/>
<dbReference type="AlphaFoldDB" id="R0FS52"/>
<proteinExistence type="predicted"/>
<dbReference type="PANTHER" id="PTHR31170">
    <property type="entry name" value="BNAC04G53230D PROTEIN"/>
    <property type="match status" value="1"/>
</dbReference>
<sequence length="168" mass="19276">MSIKVRFENNILMIPILCVDDQFEVTFRNLVALEQCSYAHEPYVYSYLAFIDFLTDKDTNLLAERGIITNWVGKTSLVADTVNKLRRSVYVDSASWYSGIANRLNAYHKNHYNKTCAILKRNYFGNLWTGTATVAAILLLILTAAQTWFSYYKMKQSNDDGQVQPKHG</sequence>
<protein>
    <submittedName>
        <fullName evidence="2">Uncharacterized protein</fullName>
    </submittedName>
</protein>
<feature type="transmembrane region" description="Helical" evidence="1">
    <location>
        <begin position="127"/>
        <end position="149"/>
    </location>
</feature>
<reference evidence="3" key="1">
    <citation type="journal article" date="2013" name="Nat. Genet.">
        <title>The Capsella rubella genome and the genomic consequences of rapid mating system evolution.</title>
        <authorList>
            <person name="Slotte T."/>
            <person name="Hazzouri K.M."/>
            <person name="Agren J.A."/>
            <person name="Koenig D."/>
            <person name="Maumus F."/>
            <person name="Guo Y.L."/>
            <person name="Steige K."/>
            <person name="Platts A.E."/>
            <person name="Escobar J.S."/>
            <person name="Newman L.K."/>
            <person name="Wang W."/>
            <person name="Mandakova T."/>
            <person name="Vello E."/>
            <person name="Smith L.M."/>
            <person name="Henz S.R."/>
            <person name="Steffen J."/>
            <person name="Takuno S."/>
            <person name="Brandvain Y."/>
            <person name="Coop G."/>
            <person name="Andolfatto P."/>
            <person name="Hu T.T."/>
            <person name="Blanchette M."/>
            <person name="Clark R.M."/>
            <person name="Quesneville H."/>
            <person name="Nordborg M."/>
            <person name="Gaut B.S."/>
            <person name="Lysak M.A."/>
            <person name="Jenkins J."/>
            <person name="Grimwood J."/>
            <person name="Chapman J."/>
            <person name="Prochnik S."/>
            <person name="Shu S."/>
            <person name="Rokhsar D."/>
            <person name="Schmutz J."/>
            <person name="Weigel D."/>
            <person name="Wright S.I."/>
        </authorList>
    </citation>
    <scope>NUCLEOTIDE SEQUENCE [LARGE SCALE GENOMIC DNA]</scope>
    <source>
        <strain evidence="3">cv. Monte Gargano</strain>
    </source>
</reference>
<keyword evidence="1" id="KW-1133">Transmembrane helix</keyword>
<evidence type="ECO:0000313" key="2">
    <source>
        <dbReference type="EMBL" id="EOA25216.1"/>
    </source>
</evidence>
<dbReference type="InterPro" id="IPR004158">
    <property type="entry name" value="DUF247_pln"/>
</dbReference>
<dbReference type="Proteomes" id="UP000029121">
    <property type="component" value="Unassembled WGS sequence"/>
</dbReference>
<evidence type="ECO:0000313" key="3">
    <source>
        <dbReference type="Proteomes" id="UP000029121"/>
    </source>
</evidence>
<dbReference type="PANTHER" id="PTHR31170:SF9">
    <property type="entry name" value="PROTEIN, PUTATIVE (DUF247)-RELATED"/>
    <property type="match status" value="1"/>
</dbReference>
<dbReference type="OrthoDB" id="591587at2759"/>
<gene>
    <name evidence="2" type="ORF">CARUB_v10018529mg</name>
</gene>
<dbReference type="STRING" id="81985.R0FS52"/>
<organism evidence="2 3">
    <name type="scientific">Capsella rubella</name>
    <dbReference type="NCBI Taxonomy" id="81985"/>
    <lineage>
        <taxon>Eukaryota</taxon>
        <taxon>Viridiplantae</taxon>
        <taxon>Streptophyta</taxon>
        <taxon>Embryophyta</taxon>
        <taxon>Tracheophyta</taxon>
        <taxon>Spermatophyta</taxon>
        <taxon>Magnoliopsida</taxon>
        <taxon>eudicotyledons</taxon>
        <taxon>Gunneridae</taxon>
        <taxon>Pentapetalae</taxon>
        <taxon>rosids</taxon>
        <taxon>malvids</taxon>
        <taxon>Brassicales</taxon>
        <taxon>Brassicaceae</taxon>
        <taxon>Camelineae</taxon>
        <taxon>Capsella</taxon>
    </lineage>
</organism>